<sequence>MSETWITRIKVLFLSAVFASVGNYISSSKTGRPITPLEAAPGLIMMFLVVVAGCLVDDLARKTIKVKLPTIIYISLFSILLSIPGFSPIAEYYVAELNKMNLLSLCTPILAYAGISIGKDLDDFVKQGVGIVVTACVSFFAIFFGSVIFAQVILMTTGAI</sequence>
<feature type="transmembrane region" description="Helical" evidence="1">
    <location>
        <begin position="43"/>
        <end position="60"/>
    </location>
</feature>
<evidence type="ECO:0000313" key="2">
    <source>
        <dbReference type="EMBL" id="VYT05067.1"/>
    </source>
</evidence>
<dbReference type="AlphaFoldDB" id="A0A6N2THT3"/>
<name>A0A6N2THT3_9FIRM</name>
<feature type="transmembrane region" description="Helical" evidence="1">
    <location>
        <begin position="100"/>
        <end position="117"/>
    </location>
</feature>
<feature type="transmembrane region" description="Helical" evidence="1">
    <location>
        <begin position="72"/>
        <end position="94"/>
    </location>
</feature>
<keyword evidence="1" id="KW-0472">Membrane</keyword>
<evidence type="ECO:0008006" key="3">
    <source>
        <dbReference type="Google" id="ProtNLM"/>
    </source>
</evidence>
<reference evidence="2" key="1">
    <citation type="submission" date="2019-11" db="EMBL/GenBank/DDBJ databases">
        <authorList>
            <person name="Feng L."/>
        </authorList>
    </citation>
    <scope>NUCLEOTIDE SEQUENCE</scope>
    <source>
        <strain evidence="2">AundefinedLFYP135</strain>
    </source>
</reference>
<proteinExistence type="predicted"/>
<keyword evidence="1" id="KW-0812">Transmembrane</keyword>
<feature type="transmembrane region" description="Helical" evidence="1">
    <location>
        <begin position="129"/>
        <end position="154"/>
    </location>
</feature>
<accession>A0A6N2THT3</accession>
<keyword evidence="1" id="KW-1133">Transmembrane helix</keyword>
<organism evidence="2">
    <name type="scientific">uncultured Anaerotruncus sp</name>
    <dbReference type="NCBI Taxonomy" id="905011"/>
    <lineage>
        <taxon>Bacteria</taxon>
        <taxon>Bacillati</taxon>
        <taxon>Bacillota</taxon>
        <taxon>Clostridia</taxon>
        <taxon>Eubacteriales</taxon>
        <taxon>Oscillospiraceae</taxon>
        <taxon>Anaerotruncus</taxon>
        <taxon>environmental samples</taxon>
    </lineage>
</organism>
<gene>
    <name evidence="2" type="ORF">AULFYP135_01438</name>
</gene>
<evidence type="ECO:0000256" key="1">
    <source>
        <dbReference type="SAM" id="Phobius"/>
    </source>
</evidence>
<protein>
    <recommendedName>
        <fullName evidence="3">DUF340 domain-containing protein</fullName>
    </recommendedName>
</protein>
<dbReference type="EMBL" id="CACRSL010000003">
    <property type="protein sequence ID" value="VYT05067.1"/>
    <property type="molecule type" value="Genomic_DNA"/>
</dbReference>